<dbReference type="InterPro" id="IPR051906">
    <property type="entry name" value="TolC-like"/>
</dbReference>
<accession>A0ABU8SCD9</accession>
<evidence type="ECO:0000256" key="5">
    <source>
        <dbReference type="ARBA" id="ARBA00022692"/>
    </source>
</evidence>
<gene>
    <name evidence="9" type="ORF">WG900_16975</name>
</gene>
<dbReference type="RefSeq" id="WP_339969020.1">
    <property type="nucleotide sequence ID" value="NZ_JBBHJY010000009.1"/>
</dbReference>
<sequence>MRRLIVPPIMQLLALPGLAAAVPASAQDLATSIAEALANTPSLAEANAGEAAAKARLDRARAERNPLLRVEGSYGVGRIDNGGFFGITADNVSPLALQATAEMPLYAGGRISSAIDQARGGADMARFGAEQARLQTIVLAVSTYTEVLTARKLEARYGQLVRALTETERQAGLRFRAGEIASSDLAQARARSGEAFAGLAQAQGRRASAEAAYQRLTGKPAGDLAALPELPSVPPSLDQALDMARTSNPALRQAKAGVDVARAGVRSAKGEGMPTVGAFAEAAHVRDQFFPGYKADSVAVGVRGRWTLFAGGRVAAQTRVADADLDASEARLRQADQTLAGMVIDAWQGLITARRMAEASQLRTNAAAEALRGTRLEAQVGAKPTLAVLDAEREAIEAEAALLQAEGMRTVAAWRLNALTGNIAP</sequence>
<keyword evidence="4" id="KW-1134">Transmembrane beta strand</keyword>
<dbReference type="Gene3D" id="1.20.1600.10">
    <property type="entry name" value="Outer membrane efflux proteins (OEP)"/>
    <property type="match status" value="1"/>
</dbReference>
<evidence type="ECO:0000256" key="8">
    <source>
        <dbReference type="SAM" id="SignalP"/>
    </source>
</evidence>
<protein>
    <submittedName>
        <fullName evidence="9">TolC family protein</fullName>
    </submittedName>
</protein>
<name>A0ABU8SCD9_9SPHN</name>
<dbReference type="SUPFAM" id="SSF56954">
    <property type="entry name" value="Outer membrane efflux proteins (OEP)"/>
    <property type="match status" value="1"/>
</dbReference>
<dbReference type="PANTHER" id="PTHR30026">
    <property type="entry name" value="OUTER MEMBRANE PROTEIN TOLC"/>
    <property type="match status" value="1"/>
</dbReference>
<keyword evidence="7" id="KW-0998">Cell outer membrane</keyword>
<keyword evidence="5" id="KW-0812">Transmembrane</keyword>
<proteinExistence type="inferred from homology"/>
<evidence type="ECO:0000256" key="1">
    <source>
        <dbReference type="ARBA" id="ARBA00004442"/>
    </source>
</evidence>
<dbReference type="Pfam" id="PF02321">
    <property type="entry name" value="OEP"/>
    <property type="match status" value="2"/>
</dbReference>
<comment type="subcellular location">
    <subcellularLocation>
        <location evidence="1">Cell outer membrane</location>
    </subcellularLocation>
</comment>
<dbReference type="Proteomes" id="UP001379235">
    <property type="component" value="Unassembled WGS sequence"/>
</dbReference>
<evidence type="ECO:0000256" key="3">
    <source>
        <dbReference type="ARBA" id="ARBA00022448"/>
    </source>
</evidence>
<reference evidence="9 10" key="1">
    <citation type="submission" date="2024-03" db="EMBL/GenBank/DDBJ databases">
        <authorList>
            <person name="Jo J.-H."/>
        </authorList>
    </citation>
    <scope>NUCLEOTIDE SEQUENCE [LARGE SCALE GENOMIC DNA]</scope>
    <source>
        <strain evidence="9 10">AS3R-12</strain>
    </source>
</reference>
<comment type="similarity">
    <text evidence="2">Belongs to the outer membrane factor (OMF) (TC 1.B.17) family.</text>
</comment>
<comment type="caution">
    <text evidence="9">The sequence shown here is derived from an EMBL/GenBank/DDBJ whole genome shotgun (WGS) entry which is preliminary data.</text>
</comment>
<feature type="chain" id="PRO_5046513005" evidence="8">
    <location>
        <begin position="27"/>
        <end position="425"/>
    </location>
</feature>
<evidence type="ECO:0000313" key="10">
    <source>
        <dbReference type="Proteomes" id="UP001379235"/>
    </source>
</evidence>
<evidence type="ECO:0000256" key="4">
    <source>
        <dbReference type="ARBA" id="ARBA00022452"/>
    </source>
</evidence>
<dbReference type="InterPro" id="IPR003423">
    <property type="entry name" value="OMP_efflux"/>
</dbReference>
<feature type="signal peptide" evidence="8">
    <location>
        <begin position="1"/>
        <end position="26"/>
    </location>
</feature>
<dbReference type="PANTHER" id="PTHR30026:SF22">
    <property type="entry name" value="OUTER MEMBRANE EFFLUX PROTEIN"/>
    <property type="match status" value="1"/>
</dbReference>
<evidence type="ECO:0000256" key="6">
    <source>
        <dbReference type="ARBA" id="ARBA00023136"/>
    </source>
</evidence>
<evidence type="ECO:0000256" key="2">
    <source>
        <dbReference type="ARBA" id="ARBA00007613"/>
    </source>
</evidence>
<evidence type="ECO:0000313" key="9">
    <source>
        <dbReference type="EMBL" id="MEJ6011609.1"/>
    </source>
</evidence>
<keyword evidence="3" id="KW-0813">Transport</keyword>
<keyword evidence="10" id="KW-1185">Reference proteome</keyword>
<keyword evidence="8" id="KW-0732">Signal</keyword>
<keyword evidence="6" id="KW-0472">Membrane</keyword>
<dbReference type="EMBL" id="JBBHJY010000009">
    <property type="protein sequence ID" value="MEJ6011609.1"/>
    <property type="molecule type" value="Genomic_DNA"/>
</dbReference>
<evidence type="ECO:0000256" key="7">
    <source>
        <dbReference type="ARBA" id="ARBA00023237"/>
    </source>
</evidence>
<organism evidence="9 10">
    <name type="scientific">Novosphingobium aquae</name>
    <dbReference type="NCBI Taxonomy" id="3133435"/>
    <lineage>
        <taxon>Bacteria</taxon>
        <taxon>Pseudomonadati</taxon>
        <taxon>Pseudomonadota</taxon>
        <taxon>Alphaproteobacteria</taxon>
        <taxon>Sphingomonadales</taxon>
        <taxon>Sphingomonadaceae</taxon>
        <taxon>Novosphingobium</taxon>
    </lineage>
</organism>